<feature type="active site" description="Proton acceptor; for dehydratase activity" evidence="2">
    <location>
        <position position="4"/>
    </location>
</feature>
<dbReference type="PROSITE" id="PS52019">
    <property type="entry name" value="PKS_MFAS_DH"/>
    <property type="match status" value="1"/>
</dbReference>
<gene>
    <name evidence="5" type="ORF">JM949_28955</name>
</gene>
<dbReference type="SMART" id="SM00826">
    <property type="entry name" value="PKS_DH"/>
    <property type="match status" value="1"/>
</dbReference>
<feature type="region of interest" description="Disordered" evidence="3">
    <location>
        <begin position="210"/>
        <end position="243"/>
    </location>
</feature>
<accession>A0ABS1YNK9</accession>
<evidence type="ECO:0000256" key="1">
    <source>
        <dbReference type="ARBA" id="ARBA00022679"/>
    </source>
</evidence>
<dbReference type="Pfam" id="PF21089">
    <property type="entry name" value="PKS_DH_N"/>
    <property type="match status" value="1"/>
</dbReference>
<organism evidence="5 6">
    <name type="scientific">Micromonospora tarensis</name>
    <dbReference type="NCBI Taxonomy" id="2806100"/>
    <lineage>
        <taxon>Bacteria</taxon>
        <taxon>Bacillati</taxon>
        <taxon>Actinomycetota</taxon>
        <taxon>Actinomycetes</taxon>
        <taxon>Micromonosporales</taxon>
        <taxon>Micromonosporaceae</taxon>
        <taxon>Micromonospora</taxon>
    </lineage>
</organism>
<dbReference type="InterPro" id="IPR049900">
    <property type="entry name" value="PKS_mFAS_DH"/>
</dbReference>
<evidence type="ECO:0000313" key="6">
    <source>
        <dbReference type="Proteomes" id="UP000622245"/>
    </source>
</evidence>
<dbReference type="Pfam" id="PF14765">
    <property type="entry name" value="PS-DH"/>
    <property type="match status" value="1"/>
</dbReference>
<dbReference type="PANTHER" id="PTHR43775">
    <property type="entry name" value="FATTY ACID SYNTHASE"/>
    <property type="match status" value="1"/>
</dbReference>
<dbReference type="Proteomes" id="UP000622245">
    <property type="component" value="Unassembled WGS sequence"/>
</dbReference>
<dbReference type="InterPro" id="IPR049552">
    <property type="entry name" value="PKS_DH_N"/>
</dbReference>
<dbReference type="PANTHER" id="PTHR43775:SF51">
    <property type="entry name" value="INACTIVE PHENOLPHTHIOCEROL SYNTHESIS POLYKETIDE SYNTHASE TYPE I PKS1-RELATED"/>
    <property type="match status" value="1"/>
</dbReference>
<keyword evidence="6" id="KW-1185">Reference proteome</keyword>
<dbReference type="InterPro" id="IPR050091">
    <property type="entry name" value="PKS_NRPS_Biosynth_Enz"/>
</dbReference>
<evidence type="ECO:0000256" key="2">
    <source>
        <dbReference type="PROSITE-ProRule" id="PRU01363"/>
    </source>
</evidence>
<name>A0ABS1YNK9_9ACTN</name>
<comment type="caution">
    <text evidence="5">The sequence shown here is derived from an EMBL/GenBank/DDBJ whole genome shotgun (WGS) entry which is preliminary data.</text>
</comment>
<dbReference type="InterPro" id="IPR020807">
    <property type="entry name" value="PKS_DH"/>
</dbReference>
<proteinExistence type="predicted"/>
<dbReference type="InterPro" id="IPR049551">
    <property type="entry name" value="PKS_DH_C"/>
</dbReference>
<feature type="compositionally biased region" description="Low complexity" evidence="3">
    <location>
        <begin position="211"/>
        <end position="222"/>
    </location>
</feature>
<evidence type="ECO:0000256" key="3">
    <source>
        <dbReference type="SAM" id="MobiDB-lite"/>
    </source>
</evidence>
<dbReference type="InterPro" id="IPR042104">
    <property type="entry name" value="PKS_dehydratase_sf"/>
</dbReference>
<evidence type="ECO:0000259" key="4">
    <source>
        <dbReference type="PROSITE" id="PS52019"/>
    </source>
</evidence>
<dbReference type="EMBL" id="JAEVHL010000229">
    <property type="protein sequence ID" value="MBM0279020.1"/>
    <property type="molecule type" value="Genomic_DNA"/>
</dbReference>
<feature type="active site" description="Proton donor; for dehydratase activity" evidence="2">
    <location>
        <position position="167"/>
    </location>
</feature>
<keyword evidence="1" id="KW-0808">Transferase</keyword>
<protein>
    <submittedName>
        <fullName evidence="5">Polyketide synthase dehydratase domain-containing protein</fullName>
    </submittedName>
</protein>
<evidence type="ECO:0000313" key="5">
    <source>
        <dbReference type="EMBL" id="MBM0279020.1"/>
    </source>
</evidence>
<feature type="compositionally biased region" description="Basic and acidic residues" evidence="3">
    <location>
        <begin position="234"/>
        <end position="243"/>
    </location>
</feature>
<sequence length="243" mass="25203">MTDHAVGDTVLLPGTAFLELALVAAEQTGCAGVDELTLEVPLALPASGGVPIQVRVDAADEDGRRPITVHAQADAPDGPWRRHAAGVLATAGAAGAELTAWPPADATAVALDDFYQRAAADGFRYGPAFQGLRAAWRRGDEVYAEVALPGSEHPNAGSYLVHPALLDAAVQAVRAGAVVDETVVDRLPFAFSGVTVHAAGATGLRVRLRRAGATGSASTSPTRRARRSPPSRPWRCDRSPPPT</sequence>
<dbReference type="Gene3D" id="3.10.129.110">
    <property type="entry name" value="Polyketide synthase dehydratase"/>
    <property type="match status" value="1"/>
</dbReference>
<reference evidence="5 6" key="1">
    <citation type="submission" date="2021-01" db="EMBL/GenBank/DDBJ databases">
        <title>Draft genome sequence of Micromonospora sp. strain STR1s_6.</title>
        <authorList>
            <person name="Karlyshev A."/>
            <person name="Jawad R."/>
        </authorList>
    </citation>
    <scope>NUCLEOTIDE SEQUENCE [LARGE SCALE GENOMIC DNA]</scope>
    <source>
        <strain evidence="5 6">STR1S-6</strain>
    </source>
</reference>
<feature type="region of interest" description="N-terminal hotdog fold" evidence="2">
    <location>
        <begin position="1"/>
        <end position="95"/>
    </location>
</feature>
<feature type="domain" description="PKS/mFAS DH" evidence="4">
    <location>
        <begin position="1"/>
        <end position="243"/>
    </location>
</feature>
<feature type="region of interest" description="C-terminal hotdog fold" evidence="2">
    <location>
        <begin position="106"/>
        <end position="243"/>
    </location>
</feature>